<keyword evidence="2" id="KW-1185">Reference proteome</keyword>
<evidence type="ECO:0000313" key="2">
    <source>
        <dbReference type="Proteomes" id="UP000009168"/>
    </source>
</evidence>
<protein>
    <submittedName>
        <fullName evidence="1">Uncharacterized protein</fullName>
    </submittedName>
</protein>
<name>W7XEI7_TETTS</name>
<dbReference type="KEGG" id="tet:TTHERM_000264928"/>
<sequence>MCNQSNSFSELLFSELNLLHFSSTPINLIQFYFSKQFIIIFYPKLSIKYFQNYQCLLKQKIKTYRETDRQTYSLSFKLINSFLLKIKKQILEISELYQKESIIKQFIIGKMNKKI</sequence>
<evidence type="ECO:0000313" key="1">
    <source>
        <dbReference type="EMBL" id="EWS76127.1"/>
    </source>
</evidence>
<dbReference type="AlphaFoldDB" id="W7XEI7"/>
<dbReference type="RefSeq" id="XP_012651367.1">
    <property type="nucleotide sequence ID" value="XM_012795913.1"/>
</dbReference>
<proteinExistence type="predicted"/>
<organism evidence="1 2">
    <name type="scientific">Tetrahymena thermophila (strain SB210)</name>
    <dbReference type="NCBI Taxonomy" id="312017"/>
    <lineage>
        <taxon>Eukaryota</taxon>
        <taxon>Sar</taxon>
        <taxon>Alveolata</taxon>
        <taxon>Ciliophora</taxon>
        <taxon>Intramacronucleata</taxon>
        <taxon>Oligohymenophorea</taxon>
        <taxon>Hymenostomatida</taxon>
        <taxon>Tetrahymenina</taxon>
        <taxon>Tetrahymenidae</taxon>
        <taxon>Tetrahymena</taxon>
    </lineage>
</organism>
<gene>
    <name evidence="1" type="ORF">TTHERM_000264928</name>
</gene>
<dbReference type="Proteomes" id="UP000009168">
    <property type="component" value="Unassembled WGS sequence"/>
</dbReference>
<dbReference type="InParanoid" id="W7XEI7"/>
<reference evidence="2" key="1">
    <citation type="journal article" date="2006" name="PLoS Biol.">
        <title>Macronuclear genome sequence of the ciliate Tetrahymena thermophila, a model eukaryote.</title>
        <authorList>
            <person name="Eisen J.A."/>
            <person name="Coyne R.S."/>
            <person name="Wu M."/>
            <person name="Wu D."/>
            <person name="Thiagarajan M."/>
            <person name="Wortman J.R."/>
            <person name="Badger J.H."/>
            <person name="Ren Q."/>
            <person name="Amedeo P."/>
            <person name="Jones K.M."/>
            <person name="Tallon L.J."/>
            <person name="Delcher A.L."/>
            <person name="Salzberg S.L."/>
            <person name="Silva J.C."/>
            <person name="Haas B.J."/>
            <person name="Majoros W.H."/>
            <person name="Farzad M."/>
            <person name="Carlton J.M."/>
            <person name="Smith R.K. Jr."/>
            <person name="Garg J."/>
            <person name="Pearlman R.E."/>
            <person name="Karrer K.M."/>
            <person name="Sun L."/>
            <person name="Manning G."/>
            <person name="Elde N.C."/>
            <person name="Turkewitz A.P."/>
            <person name="Asai D.J."/>
            <person name="Wilkes D.E."/>
            <person name="Wang Y."/>
            <person name="Cai H."/>
            <person name="Collins K."/>
            <person name="Stewart B.A."/>
            <person name="Lee S.R."/>
            <person name="Wilamowska K."/>
            <person name="Weinberg Z."/>
            <person name="Ruzzo W.L."/>
            <person name="Wloga D."/>
            <person name="Gaertig J."/>
            <person name="Frankel J."/>
            <person name="Tsao C.-C."/>
            <person name="Gorovsky M.A."/>
            <person name="Keeling P.J."/>
            <person name="Waller R.F."/>
            <person name="Patron N.J."/>
            <person name="Cherry J.M."/>
            <person name="Stover N.A."/>
            <person name="Krieger C.J."/>
            <person name="del Toro C."/>
            <person name="Ryder H.F."/>
            <person name="Williamson S.C."/>
            <person name="Barbeau R.A."/>
            <person name="Hamilton E.P."/>
            <person name="Orias E."/>
        </authorList>
    </citation>
    <scope>NUCLEOTIDE SEQUENCE [LARGE SCALE GENOMIC DNA]</scope>
    <source>
        <strain evidence="2">SB210</strain>
    </source>
</reference>
<accession>W7XEI7</accession>
<dbReference type="EMBL" id="GG662830">
    <property type="protein sequence ID" value="EWS76127.1"/>
    <property type="molecule type" value="Genomic_DNA"/>
</dbReference>
<dbReference type="GeneID" id="24438101"/>